<dbReference type="SUPFAM" id="SSF55729">
    <property type="entry name" value="Acyl-CoA N-acyltransferases (Nat)"/>
    <property type="match status" value="1"/>
</dbReference>
<dbReference type="Gene3D" id="3.40.630.30">
    <property type="match status" value="1"/>
</dbReference>
<proteinExistence type="predicted"/>
<dbReference type="PANTHER" id="PTHR43877">
    <property type="entry name" value="AMINOALKYLPHOSPHONATE N-ACETYLTRANSFERASE-RELATED-RELATED"/>
    <property type="match status" value="1"/>
</dbReference>
<accession>A0A3Q8WUL6</accession>
<keyword evidence="1 4" id="KW-0808">Transferase</keyword>
<dbReference type="GO" id="GO:0016747">
    <property type="term" value="F:acyltransferase activity, transferring groups other than amino-acyl groups"/>
    <property type="evidence" value="ECO:0007669"/>
    <property type="project" value="InterPro"/>
</dbReference>
<dbReference type="KEGG" id="fsl:EJO69_03890"/>
<evidence type="ECO:0000259" key="3">
    <source>
        <dbReference type="PROSITE" id="PS51186"/>
    </source>
</evidence>
<dbReference type="EMBL" id="CP034438">
    <property type="protein sequence ID" value="AZN29545.1"/>
    <property type="molecule type" value="Genomic_DNA"/>
</dbReference>
<organism evidence="4 5">
    <name type="scientific">Flaviflexus salsibiostraticola</name>
    <dbReference type="NCBI Taxonomy" id="1282737"/>
    <lineage>
        <taxon>Bacteria</taxon>
        <taxon>Bacillati</taxon>
        <taxon>Actinomycetota</taxon>
        <taxon>Actinomycetes</taxon>
        <taxon>Actinomycetales</taxon>
        <taxon>Actinomycetaceae</taxon>
        <taxon>Flaviflexus</taxon>
    </lineage>
</organism>
<evidence type="ECO:0000256" key="2">
    <source>
        <dbReference type="ARBA" id="ARBA00023315"/>
    </source>
</evidence>
<dbReference type="OrthoDB" id="529907at2"/>
<protein>
    <submittedName>
        <fullName evidence="4">GNAT family N-acetyltransferase</fullName>
    </submittedName>
</protein>
<evidence type="ECO:0000256" key="1">
    <source>
        <dbReference type="ARBA" id="ARBA00022679"/>
    </source>
</evidence>
<dbReference type="InterPro" id="IPR016181">
    <property type="entry name" value="Acyl_CoA_acyltransferase"/>
</dbReference>
<reference evidence="4 5" key="1">
    <citation type="submission" date="2018-12" db="EMBL/GenBank/DDBJ databases">
        <title>Complete genome sequence of Flaviflexus salsibiostraticola KCTC 33148.</title>
        <authorList>
            <person name="Bae J.-W."/>
        </authorList>
    </citation>
    <scope>NUCLEOTIDE SEQUENCE [LARGE SCALE GENOMIC DNA]</scope>
    <source>
        <strain evidence="4 5">KCTC 33148</strain>
    </source>
</reference>
<feature type="domain" description="N-acetyltransferase" evidence="3">
    <location>
        <begin position="1"/>
        <end position="173"/>
    </location>
</feature>
<dbReference type="CDD" id="cd04301">
    <property type="entry name" value="NAT_SF"/>
    <property type="match status" value="1"/>
</dbReference>
<dbReference type="AlphaFoldDB" id="A0A3Q8WUL6"/>
<dbReference type="PANTHER" id="PTHR43877:SF1">
    <property type="entry name" value="ACETYLTRANSFERASE"/>
    <property type="match status" value="1"/>
</dbReference>
<gene>
    <name evidence="4" type="ORF">EJO69_03890</name>
</gene>
<keyword evidence="2" id="KW-0012">Acyltransferase</keyword>
<evidence type="ECO:0000313" key="5">
    <source>
        <dbReference type="Proteomes" id="UP000270021"/>
    </source>
</evidence>
<dbReference type="InterPro" id="IPR000182">
    <property type="entry name" value="GNAT_dom"/>
</dbReference>
<dbReference type="Proteomes" id="UP000270021">
    <property type="component" value="Chromosome"/>
</dbReference>
<evidence type="ECO:0000313" key="4">
    <source>
        <dbReference type="EMBL" id="AZN29545.1"/>
    </source>
</evidence>
<dbReference type="InterPro" id="IPR050832">
    <property type="entry name" value="Bact_Acetyltransf"/>
</dbReference>
<dbReference type="PROSITE" id="PS51186">
    <property type="entry name" value="GNAT"/>
    <property type="match status" value="1"/>
</dbReference>
<dbReference type="Pfam" id="PF00583">
    <property type="entry name" value="Acetyltransf_1"/>
    <property type="match status" value="1"/>
</dbReference>
<dbReference type="RefSeq" id="WP_126039471.1">
    <property type="nucleotide sequence ID" value="NZ_CP034438.1"/>
</dbReference>
<keyword evidence="5" id="KW-1185">Reference proteome</keyword>
<sequence length="173" mass="19102">MILRIAQPDDIAAVQGAYQQIKSHLAQTVDYRHWHTEGHPTPEMITDWIEEGNLYIAESGTDVAGVMVLDHETGEGYDTAAWSVEAGEGQALIVHALGVTPLFQGRGVAGFLIDSAVRIAQERGCVAVRLDVLVDNIPARSLYARHGFRDLGLHTIDYPTTDLNQFHLFERVL</sequence>
<name>A0A3Q8WUL6_9ACTO</name>